<dbReference type="Gramene" id="AUR62003903-RA">
    <property type="protein sequence ID" value="AUR62003903-RA:cds"/>
    <property type="gene ID" value="AUR62003903"/>
</dbReference>
<dbReference type="AlphaFoldDB" id="A0A803KXZ4"/>
<evidence type="ECO:0000313" key="2">
    <source>
        <dbReference type="Proteomes" id="UP000596660"/>
    </source>
</evidence>
<reference evidence="1" key="1">
    <citation type="journal article" date="2017" name="Nature">
        <title>The genome of Chenopodium quinoa.</title>
        <authorList>
            <person name="Jarvis D.E."/>
            <person name="Ho Y.S."/>
            <person name="Lightfoot D.J."/>
            <person name="Schmoeckel S.M."/>
            <person name="Li B."/>
            <person name="Borm T.J.A."/>
            <person name="Ohyanagi H."/>
            <person name="Mineta K."/>
            <person name="Michell C.T."/>
            <person name="Saber N."/>
            <person name="Kharbatia N.M."/>
            <person name="Rupper R.R."/>
            <person name="Sharp A.R."/>
            <person name="Dally N."/>
            <person name="Boughton B.A."/>
            <person name="Woo Y.H."/>
            <person name="Gao G."/>
            <person name="Schijlen E.G.W.M."/>
            <person name="Guo X."/>
            <person name="Momin A.A."/>
            <person name="Negrao S."/>
            <person name="Al-Babili S."/>
            <person name="Gehring C."/>
            <person name="Roessner U."/>
            <person name="Jung C."/>
            <person name="Murphy K."/>
            <person name="Arold S.T."/>
            <person name="Gojobori T."/>
            <person name="van der Linden C.G."/>
            <person name="van Loo E.N."/>
            <person name="Jellen E.N."/>
            <person name="Maughan P.J."/>
            <person name="Tester M."/>
        </authorList>
    </citation>
    <scope>NUCLEOTIDE SEQUENCE [LARGE SCALE GENOMIC DNA]</scope>
    <source>
        <strain evidence="1">cv. PI 614886</strain>
    </source>
</reference>
<keyword evidence="2" id="KW-1185">Reference proteome</keyword>
<dbReference type="EnsemblPlants" id="AUR62003903-RA">
    <property type="protein sequence ID" value="AUR62003903-RA:cds"/>
    <property type="gene ID" value="AUR62003903"/>
</dbReference>
<dbReference type="Proteomes" id="UP000596660">
    <property type="component" value="Unplaced"/>
</dbReference>
<reference evidence="1" key="2">
    <citation type="submission" date="2021-03" db="UniProtKB">
        <authorList>
            <consortium name="EnsemblPlants"/>
        </authorList>
    </citation>
    <scope>IDENTIFICATION</scope>
</reference>
<name>A0A803KXZ4_CHEQI</name>
<accession>A0A803KXZ4</accession>
<evidence type="ECO:0000313" key="1">
    <source>
        <dbReference type="EnsemblPlants" id="AUR62003903-RA:cds"/>
    </source>
</evidence>
<sequence length="104" mass="11618">MMMASLAMPPLMPYSFVQPHGVVLQQQIIGAQAAFPGTAFSNSHPLSYEYWPGSYRVDEGALYYVSTQEISDNHVQAEDGADKQNYYDQQEVSELPDLNLDLSL</sequence>
<organism evidence="1 2">
    <name type="scientific">Chenopodium quinoa</name>
    <name type="common">Quinoa</name>
    <dbReference type="NCBI Taxonomy" id="63459"/>
    <lineage>
        <taxon>Eukaryota</taxon>
        <taxon>Viridiplantae</taxon>
        <taxon>Streptophyta</taxon>
        <taxon>Embryophyta</taxon>
        <taxon>Tracheophyta</taxon>
        <taxon>Spermatophyta</taxon>
        <taxon>Magnoliopsida</taxon>
        <taxon>eudicotyledons</taxon>
        <taxon>Gunneridae</taxon>
        <taxon>Pentapetalae</taxon>
        <taxon>Caryophyllales</taxon>
        <taxon>Chenopodiaceae</taxon>
        <taxon>Chenopodioideae</taxon>
        <taxon>Atripliceae</taxon>
        <taxon>Chenopodium</taxon>
    </lineage>
</organism>
<protein>
    <submittedName>
        <fullName evidence="1">Uncharacterized protein</fullName>
    </submittedName>
</protein>
<proteinExistence type="predicted"/>